<dbReference type="eggNOG" id="COG1028">
    <property type="taxonomic scope" value="Bacteria"/>
</dbReference>
<dbReference type="PANTHER" id="PTHR43639">
    <property type="entry name" value="OXIDOREDUCTASE, SHORT-CHAIN DEHYDROGENASE/REDUCTASE FAMILY (AFU_ORTHOLOGUE AFUA_5G02870)"/>
    <property type="match status" value="1"/>
</dbReference>
<dbReference type="AlphaFoldDB" id="U2HHU6"/>
<dbReference type="OrthoDB" id="597477at2"/>
<dbReference type="Gene3D" id="3.40.50.720">
    <property type="entry name" value="NAD(P)-binding Rossmann-like Domain"/>
    <property type="match status" value="1"/>
</dbReference>
<dbReference type="Pfam" id="PF13561">
    <property type="entry name" value="adh_short_C2"/>
    <property type="match status" value="1"/>
</dbReference>
<dbReference type="InterPro" id="IPR036291">
    <property type="entry name" value="NAD(P)-bd_dom_sf"/>
</dbReference>
<dbReference type="InterPro" id="IPR002347">
    <property type="entry name" value="SDR_fam"/>
</dbReference>
<reference evidence="3 4" key="1">
    <citation type="journal article" date="2013" name="Genome Announc.">
        <title>The Draft Genome Sequence of Sphingomonas paucimobilis Strain HER1398 (Proteobacteria), Host to the Giant PAU Phage, Indicates That It Is a Member of the Genus Sphingobacterium (Bacteroidetes).</title>
        <authorList>
            <person name="White R.A.III."/>
            <person name="Suttle C.A."/>
        </authorList>
    </citation>
    <scope>NUCLEOTIDE SEQUENCE [LARGE SCALE GENOMIC DNA]</scope>
    <source>
        <strain evidence="3 4">HER1398</strain>
    </source>
</reference>
<dbReference type="InterPro" id="IPR020904">
    <property type="entry name" value="Sc_DH/Rdtase_CS"/>
</dbReference>
<dbReference type="SUPFAM" id="SSF51735">
    <property type="entry name" value="NAD(P)-binding Rossmann-fold domains"/>
    <property type="match status" value="1"/>
</dbReference>
<proteinExistence type="inferred from homology"/>
<protein>
    <recommendedName>
        <fullName evidence="5">Short-chain dehydrogenase</fullName>
    </recommendedName>
</protein>
<dbReference type="PANTHER" id="PTHR43639:SF1">
    <property type="entry name" value="SHORT-CHAIN DEHYDROGENASE_REDUCTASE FAMILY PROTEIN"/>
    <property type="match status" value="1"/>
</dbReference>
<name>U2HHU6_9SPHI</name>
<evidence type="ECO:0000256" key="1">
    <source>
        <dbReference type="ARBA" id="ARBA00006484"/>
    </source>
</evidence>
<evidence type="ECO:0000256" key="2">
    <source>
        <dbReference type="ARBA" id="ARBA00023002"/>
    </source>
</evidence>
<dbReference type="GO" id="GO:0016491">
    <property type="term" value="F:oxidoreductase activity"/>
    <property type="evidence" value="ECO:0007669"/>
    <property type="project" value="UniProtKB-KW"/>
</dbReference>
<dbReference type="RefSeq" id="WP_021068457.1">
    <property type="nucleotide sequence ID" value="NZ_ATDL01000002.1"/>
</dbReference>
<dbReference type="PATRIC" id="fig|1346330.5.peg.262"/>
<evidence type="ECO:0000313" key="4">
    <source>
        <dbReference type="Proteomes" id="UP000016584"/>
    </source>
</evidence>
<comment type="caution">
    <text evidence="3">The sequence shown here is derived from an EMBL/GenBank/DDBJ whole genome shotgun (WGS) entry which is preliminary data.</text>
</comment>
<evidence type="ECO:0008006" key="5">
    <source>
        <dbReference type="Google" id="ProtNLM"/>
    </source>
</evidence>
<dbReference type="PROSITE" id="PS00061">
    <property type="entry name" value="ADH_SHORT"/>
    <property type="match status" value="1"/>
</dbReference>
<gene>
    <name evidence="3" type="ORF">M472_21485</name>
</gene>
<sequence>MRFKNKVVVVTGASQNTGVAIAKRFLEEGSKVLINSNVKDDLQEVYKELSVHYKDSVMQYVADISDEAQVSAMFKALDEAYGRIDILVNNACHQGIGPTFEEIPTSFFWNVLQVNLQGTFMMSQQAVSRMLKQENKGVIVNMGSNVSKRAIHNRAAYVASKSGIDGLTKAMAIDLGPKGIRVNTVAPGYIFTNRWEVLDEAIKERRRTNIPLGVEAYGKDIADAVLFLASDEAKVINGSRLVVDGGCSAQHMPIDVDF</sequence>
<keyword evidence="2" id="KW-0560">Oxidoreductase</keyword>
<comment type="similarity">
    <text evidence="1">Belongs to the short-chain dehydrogenases/reductases (SDR) family.</text>
</comment>
<evidence type="ECO:0000313" key="3">
    <source>
        <dbReference type="EMBL" id="ERJ61331.1"/>
    </source>
</evidence>
<dbReference type="FunFam" id="3.40.50.720:FF:000084">
    <property type="entry name" value="Short-chain dehydrogenase reductase"/>
    <property type="match status" value="1"/>
</dbReference>
<accession>U2HHU6</accession>
<keyword evidence="4" id="KW-1185">Reference proteome</keyword>
<dbReference type="PRINTS" id="PR00081">
    <property type="entry name" value="GDHRDH"/>
</dbReference>
<dbReference type="STRING" id="1346330.M472_21485"/>
<dbReference type="EMBL" id="ATDL01000002">
    <property type="protein sequence ID" value="ERJ61331.1"/>
    <property type="molecule type" value="Genomic_DNA"/>
</dbReference>
<organism evidence="3 4">
    <name type="scientific">Sphingobacterium paucimobilis HER1398</name>
    <dbReference type="NCBI Taxonomy" id="1346330"/>
    <lineage>
        <taxon>Bacteria</taxon>
        <taxon>Pseudomonadati</taxon>
        <taxon>Bacteroidota</taxon>
        <taxon>Sphingobacteriia</taxon>
        <taxon>Sphingobacteriales</taxon>
        <taxon>Sphingobacteriaceae</taxon>
        <taxon>Sphingobacterium</taxon>
    </lineage>
</organism>
<dbReference type="PRINTS" id="PR00080">
    <property type="entry name" value="SDRFAMILY"/>
</dbReference>
<dbReference type="CDD" id="cd05233">
    <property type="entry name" value="SDR_c"/>
    <property type="match status" value="1"/>
</dbReference>
<dbReference type="Proteomes" id="UP000016584">
    <property type="component" value="Unassembled WGS sequence"/>
</dbReference>